<dbReference type="Pfam" id="PF03739">
    <property type="entry name" value="LptF_LptG"/>
    <property type="match status" value="1"/>
</dbReference>
<dbReference type="GO" id="GO:0043190">
    <property type="term" value="C:ATP-binding cassette (ABC) transporter complex"/>
    <property type="evidence" value="ECO:0007669"/>
    <property type="project" value="InterPro"/>
</dbReference>
<dbReference type="KEGG" id="pne:Pnec_1235"/>
<gene>
    <name evidence="7" type="ordered locus">Pnec_1235</name>
</gene>
<dbReference type="InterPro" id="IPR005495">
    <property type="entry name" value="LptG/LptF_permease"/>
</dbReference>
<evidence type="ECO:0000256" key="2">
    <source>
        <dbReference type="ARBA" id="ARBA00022475"/>
    </source>
</evidence>
<keyword evidence="2" id="KW-1003">Cell membrane</keyword>
<dbReference type="OrthoDB" id="9776227at2"/>
<dbReference type="GO" id="GO:0055085">
    <property type="term" value="P:transmembrane transport"/>
    <property type="evidence" value="ECO:0007669"/>
    <property type="project" value="InterPro"/>
</dbReference>
<keyword evidence="4 6" id="KW-1133">Transmembrane helix</keyword>
<evidence type="ECO:0000256" key="3">
    <source>
        <dbReference type="ARBA" id="ARBA00022692"/>
    </source>
</evidence>
<sequence>MKLLFPFIYERYLAKQIYAAFGFILFALVALFLFFDILSELGLVQGTYTLPLALLHALLKAPSRISEIIPIAGLIGSIYVFAMLASQSEFTILRIAGLDVKRGLIALTKISIPLIALTLIMSEWIGPYTEAKSDQIRMKAMGSAYSSQFRTGVWVKDRLRDEDGSGPVRPGVRYVNVGKVDKDNEIRNIRMYEFDDTYHLLSIRSAVSGQFDETGVWVLNDVTETRFKETKQSDPLNPVFSAQTFTRPIVTLESEVTPQILSVLLISPEKMSIMSLGRFISHLRENKQDAHRHSIAFWKKVVYPFTIFVMLTLALPFAYLKVRAGSVGIKVFGGIMLGMSFQLFNSLFSNVGLLGSWPALITALTPPLLYFLLALAGLRWVSKLNT</sequence>
<organism evidence="7">
    <name type="scientific">Polynucleobacter necessarius subsp. necessarius (strain STIR1)</name>
    <dbReference type="NCBI Taxonomy" id="452638"/>
    <lineage>
        <taxon>Bacteria</taxon>
        <taxon>Pseudomonadati</taxon>
        <taxon>Pseudomonadota</taxon>
        <taxon>Betaproteobacteria</taxon>
        <taxon>Burkholderiales</taxon>
        <taxon>Burkholderiaceae</taxon>
        <taxon>Polynucleobacter</taxon>
    </lineage>
</organism>
<dbReference type="STRING" id="452638.Pnec_1235"/>
<feature type="transmembrane region" description="Helical" evidence="6">
    <location>
        <begin position="360"/>
        <end position="381"/>
    </location>
</feature>
<evidence type="ECO:0000256" key="5">
    <source>
        <dbReference type="ARBA" id="ARBA00023136"/>
    </source>
</evidence>
<dbReference type="HOGENOM" id="CLU_028799_1_1_4"/>
<evidence type="ECO:0000256" key="4">
    <source>
        <dbReference type="ARBA" id="ARBA00022989"/>
    </source>
</evidence>
<feature type="transmembrane region" description="Helical" evidence="6">
    <location>
        <begin position="12"/>
        <end position="35"/>
    </location>
</feature>
<dbReference type="EMBL" id="CP001010">
    <property type="protein sequence ID" value="ACB44371.1"/>
    <property type="molecule type" value="Genomic_DNA"/>
</dbReference>
<dbReference type="InterPro" id="IPR030923">
    <property type="entry name" value="LptG"/>
</dbReference>
<keyword evidence="3 6" id="KW-0812">Transmembrane</keyword>
<comment type="subcellular location">
    <subcellularLocation>
        <location evidence="1">Cell membrane</location>
        <topology evidence="1">Multi-pass membrane protein</topology>
    </subcellularLocation>
</comment>
<evidence type="ECO:0000256" key="1">
    <source>
        <dbReference type="ARBA" id="ARBA00004651"/>
    </source>
</evidence>
<evidence type="ECO:0000313" key="7">
    <source>
        <dbReference type="EMBL" id="ACB44371.1"/>
    </source>
</evidence>
<dbReference type="AlphaFoldDB" id="B1XVJ4"/>
<name>B1XVJ4_POLNS</name>
<dbReference type="PANTHER" id="PTHR33529:SF2">
    <property type="entry name" value="LIPOPOLYSACCHARIDE EXPORT SYSTEM PERMEASE PROTEIN LPTG"/>
    <property type="match status" value="1"/>
</dbReference>
<dbReference type="eggNOG" id="COG0795">
    <property type="taxonomic scope" value="Bacteria"/>
</dbReference>
<feature type="transmembrane region" description="Helical" evidence="6">
    <location>
        <begin position="71"/>
        <end position="90"/>
    </location>
</feature>
<feature type="transmembrane region" description="Helical" evidence="6">
    <location>
        <begin position="331"/>
        <end position="348"/>
    </location>
</feature>
<keyword evidence="5 6" id="KW-0472">Membrane</keyword>
<dbReference type="PANTHER" id="PTHR33529">
    <property type="entry name" value="SLR0882 PROTEIN-RELATED"/>
    <property type="match status" value="1"/>
</dbReference>
<dbReference type="GO" id="GO:0015920">
    <property type="term" value="P:lipopolysaccharide transport"/>
    <property type="evidence" value="ECO:0007669"/>
    <property type="project" value="TreeGrafter"/>
</dbReference>
<protein>
    <submittedName>
        <fullName evidence="7">Permease YjgP/YjgQ family protein</fullName>
    </submittedName>
</protein>
<proteinExistence type="predicted"/>
<evidence type="ECO:0000256" key="6">
    <source>
        <dbReference type="SAM" id="Phobius"/>
    </source>
</evidence>
<feature type="transmembrane region" description="Helical" evidence="6">
    <location>
        <begin position="110"/>
        <end position="129"/>
    </location>
</feature>
<reference evidence="7" key="1">
    <citation type="submission" date="2008-03" db="EMBL/GenBank/DDBJ databases">
        <title>Complete sequence of Polynucleobacter necessarius STIR1.</title>
        <authorList>
            <consortium name="US DOE Joint Genome Institute"/>
            <person name="Copeland A."/>
            <person name="Lucas S."/>
            <person name="Lapidus A."/>
            <person name="Barry K."/>
            <person name="Detter J.C."/>
            <person name="Glavina del Rio T."/>
            <person name="Hammon N."/>
            <person name="Israni S."/>
            <person name="Dalin E."/>
            <person name="Tice H."/>
            <person name="Pitluck S."/>
            <person name="Chain P."/>
            <person name="Malfatti S."/>
            <person name="Shin M."/>
            <person name="Vergez L."/>
            <person name="Schmutz J."/>
            <person name="Larimer F."/>
            <person name="Land M."/>
            <person name="Hauser L."/>
            <person name="Kyrpides N."/>
            <person name="Kim E."/>
            <person name="Hahn M."/>
            <person name="Richardson P."/>
        </authorList>
    </citation>
    <scope>NUCLEOTIDE SEQUENCE [LARGE SCALE GENOMIC DNA]</scope>
    <source>
        <strain evidence="7">STIR1</strain>
    </source>
</reference>
<accession>B1XVJ4</accession>
<dbReference type="NCBIfam" id="TIGR04408">
    <property type="entry name" value="LptG_lptG"/>
    <property type="match status" value="1"/>
</dbReference>
<feature type="transmembrane region" description="Helical" evidence="6">
    <location>
        <begin position="301"/>
        <end position="319"/>
    </location>
</feature>